<evidence type="ECO:0000256" key="7">
    <source>
        <dbReference type="ARBA" id="ARBA00023065"/>
    </source>
</evidence>
<dbReference type="Proteomes" id="UP000011618">
    <property type="component" value="Unassembled WGS sequence"/>
</dbReference>
<keyword evidence="5 9" id="KW-0630">Potassium</keyword>
<evidence type="ECO:0000256" key="3">
    <source>
        <dbReference type="ARBA" id="ARBA00022538"/>
    </source>
</evidence>
<feature type="transmembrane region" description="Helical" evidence="9">
    <location>
        <begin position="271"/>
        <end position="292"/>
    </location>
</feature>
<dbReference type="PATRIC" id="fig|1227495.3.peg.3877"/>
<gene>
    <name evidence="9" type="primary">kdpA</name>
    <name evidence="10" type="ORF">C487_19438</name>
</gene>
<evidence type="ECO:0000256" key="4">
    <source>
        <dbReference type="ARBA" id="ARBA00022692"/>
    </source>
</evidence>
<name>L9YEE8_9EURY</name>
<keyword evidence="2 9" id="KW-1003">Cell membrane</keyword>
<protein>
    <recommendedName>
        <fullName evidence="9">Potassium-transporting ATPase potassium-binding subunit</fullName>
    </recommendedName>
    <alternativeName>
        <fullName evidence="9">ATP phosphohydrolase [potassium-transporting] A chain</fullName>
    </alternativeName>
    <alternativeName>
        <fullName evidence="9">Potassium-binding and translocating subunit A</fullName>
    </alternativeName>
    <alternativeName>
        <fullName evidence="9">Potassium-translocating ATPase A chain</fullName>
    </alternativeName>
</protein>
<dbReference type="GO" id="GO:0030955">
    <property type="term" value="F:potassium ion binding"/>
    <property type="evidence" value="ECO:0007669"/>
    <property type="project" value="UniProtKB-UniRule"/>
</dbReference>
<evidence type="ECO:0000256" key="5">
    <source>
        <dbReference type="ARBA" id="ARBA00022958"/>
    </source>
</evidence>
<proteinExistence type="inferred from homology"/>
<dbReference type="eggNOG" id="arCOG04804">
    <property type="taxonomic scope" value="Archaea"/>
</dbReference>
<dbReference type="OrthoDB" id="56688at2157"/>
<dbReference type="PANTHER" id="PTHR30607">
    <property type="entry name" value="POTASSIUM-TRANSPORTING ATPASE A CHAIN"/>
    <property type="match status" value="1"/>
</dbReference>
<dbReference type="NCBIfam" id="TIGR00680">
    <property type="entry name" value="kdpA"/>
    <property type="match status" value="1"/>
</dbReference>
<dbReference type="InterPro" id="IPR004623">
    <property type="entry name" value="KdpA"/>
</dbReference>
<keyword evidence="10" id="KW-0378">Hydrolase</keyword>
<keyword evidence="1 9" id="KW-0813">Transport</keyword>
<evidence type="ECO:0000256" key="2">
    <source>
        <dbReference type="ARBA" id="ARBA00022475"/>
    </source>
</evidence>
<reference evidence="10 11" key="1">
    <citation type="journal article" date="2014" name="PLoS Genet.">
        <title>Phylogenetically driven sequencing of extremely halophilic archaea reveals strategies for static and dynamic osmo-response.</title>
        <authorList>
            <person name="Becker E.A."/>
            <person name="Seitzer P.M."/>
            <person name="Tritt A."/>
            <person name="Larsen D."/>
            <person name="Krusor M."/>
            <person name="Yao A.I."/>
            <person name="Wu D."/>
            <person name="Madern D."/>
            <person name="Eisen J.A."/>
            <person name="Darling A.E."/>
            <person name="Facciotti M.T."/>
        </authorList>
    </citation>
    <scope>NUCLEOTIDE SEQUENCE [LARGE SCALE GENOMIC DNA]</scope>
    <source>
        <strain evidence="10 11">DSM 3751</strain>
    </source>
</reference>
<dbReference type="GO" id="GO:0016787">
    <property type="term" value="F:hydrolase activity"/>
    <property type="evidence" value="ECO:0007669"/>
    <property type="project" value="UniProtKB-KW"/>
</dbReference>
<dbReference type="AlphaFoldDB" id="L9YEE8"/>
<keyword evidence="8 9" id="KW-0472">Membrane</keyword>
<keyword evidence="6 9" id="KW-1133">Transmembrane helix</keyword>
<feature type="transmembrane region" description="Helical" evidence="9">
    <location>
        <begin position="12"/>
        <end position="32"/>
    </location>
</feature>
<evidence type="ECO:0000313" key="11">
    <source>
        <dbReference type="Proteomes" id="UP000011618"/>
    </source>
</evidence>
<feature type="transmembrane region" description="Helical" evidence="9">
    <location>
        <begin position="194"/>
        <end position="216"/>
    </location>
</feature>
<comment type="subcellular location">
    <subcellularLocation>
        <location evidence="9">Cell membrane</location>
        <topology evidence="9">Multi-pass membrane protein</topology>
    </subcellularLocation>
</comment>
<feature type="transmembrane region" description="Helical" evidence="9">
    <location>
        <begin position="80"/>
        <end position="101"/>
    </location>
</feature>
<dbReference type="Pfam" id="PF03814">
    <property type="entry name" value="KdpA"/>
    <property type="match status" value="1"/>
</dbReference>
<feature type="transmembrane region" description="Helical" evidence="9">
    <location>
        <begin position="549"/>
        <end position="570"/>
    </location>
</feature>
<feature type="transmembrane region" description="Helical" evidence="9">
    <location>
        <begin position="402"/>
        <end position="420"/>
    </location>
</feature>
<dbReference type="EMBL" id="AOII01000113">
    <property type="protein sequence ID" value="ELY72021.1"/>
    <property type="molecule type" value="Genomic_DNA"/>
</dbReference>
<keyword evidence="4 9" id="KW-0812">Transmembrane</keyword>
<feature type="transmembrane region" description="Helical" evidence="9">
    <location>
        <begin position="436"/>
        <end position="455"/>
    </location>
</feature>
<evidence type="ECO:0000256" key="1">
    <source>
        <dbReference type="ARBA" id="ARBA00022448"/>
    </source>
</evidence>
<evidence type="ECO:0000256" key="9">
    <source>
        <dbReference type="HAMAP-Rule" id="MF_00275"/>
    </source>
</evidence>
<keyword evidence="3 9" id="KW-0633">Potassium transport</keyword>
<comment type="similarity">
    <text evidence="9">Belongs to the KdpA family.</text>
</comment>
<feature type="transmembrane region" description="Helical" evidence="9">
    <location>
        <begin position="148"/>
        <end position="173"/>
    </location>
</feature>
<evidence type="ECO:0000256" key="6">
    <source>
        <dbReference type="ARBA" id="ARBA00022989"/>
    </source>
</evidence>
<dbReference type="RefSeq" id="WP_006187422.1">
    <property type="nucleotide sequence ID" value="NZ_AOII01000113.1"/>
</dbReference>
<evidence type="ECO:0000313" key="10">
    <source>
        <dbReference type="EMBL" id="ELY72021.1"/>
    </source>
</evidence>
<comment type="subunit">
    <text evidence="9">The system is composed of three essential subunits: KdpA, KdpB and KdpC.</text>
</comment>
<keyword evidence="7 9" id="KW-0406">Ion transport</keyword>
<evidence type="ECO:0000256" key="8">
    <source>
        <dbReference type="ARBA" id="ARBA00023136"/>
    </source>
</evidence>
<feature type="transmembrane region" description="Helical" evidence="9">
    <location>
        <begin position="299"/>
        <end position="319"/>
    </location>
</feature>
<sequence>MANPHPLLEYAVFFGLAAVLIYVVGEYLAWIYRDEAHSTHTLPRHFEWLERLDGIFGRIEGFIYRVAGITPTREMNWKQFAAAVVLFNAVIWVWLYVVLFFQDGLPMNYVGVDGQSWDLAFHTASSFTSNTNQQHYGGESLSVFTHTFAIGITMFLTPATGLGLMPAFARAFNNEENPLLGNFYVNVVKGTVRFLLPISAFIAVLLISQGAVQTILSGQMTAETLTMGIQNIRVGPHAGIEAIKMFGTNGGGINAANASTAFENPTPFSNLVLTLAMPVGTFAGIYAWGAWVGKRTHGIVLVAAFFLIFAALAGVGIAGETGANPAMDVESNGLTVDQSVGNMESKEVRFGPTGSAIWGLSTTSTTNGGVNSMHNSWTSLGTFSLLFAFAINNVSNGVGTGLLNILMFVIVTAFIGALMIGRRPQYLGKKLEWQEIRYVFLVILWLPIIVLIPQAHAVTSSLGTEAIANPGFRGFSEILYEFFSASANNGSGLEGLADDTPYYNIVNGLQVLLARYVPIVAQLAIAGYLAEKKISPEGIGSLDTESPAFLVLLIGIVVIVGALTFLPALVFGPIGEFFSGADVFLNGGV</sequence>
<dbReference type="PANTHER" id="PTHR30607:SF2">
    <property type="entry name" value="POTASSIUM-TRANSPORTING ATPASE POTASSIUM-BINDING SUBUNIT"/>
    <property type="match status" value="1"/>
</dbReference>
<comment type="caution">
    <text evidence="9">Lacks conserved residue(s) required for the propagation of feature annotation.</text>
</comment>
<dbReference type="PIRSF" id="PIRSF001294">
    <property type="entry name" value="K_ATPaseA"/>
    <property type="match status" value="1"/>
</dbReference>
<organism evidence="10 11">
    <name type="scientific">Natrinema pallidum DSM 3751</name>
    <dbReference type="NCBI Taxonomy" id="1227495"/>
    <lineage>
        <taxon>Archaea</taxon>
        <taxon>Methanobacteriati</taxon>
        <taxon>Methanobacteriota</taxon>
        <taxon>Stenosarchaea group</taxon>
        <taxon>Halobacteria</taxon>
        <taxon>Halobacteriales</taxon>
        <taxon>Natrialbaceae</taxon>
        <taxon>Natrinema</taxon>
    </lineage>
</organism>
<comment type="caution">
    <text evidence="10">The sequence shown here is derived from an EMBL/GenBank/DDBJ whole genome shotgun (WGS) entry which is preliminary data.</text>
</comment>
<dbReference type="GO" id="GO:0008556">
    <property type="term" value="F:P-type potassium transmembrane transporter activity"/>
    <property type="evidence" value="ECO:0007669"/>
    <property type="project" value="InterPro"/>
</dbReference>
<dbReference type="HAMAP" id="MF_00275">
    <property type="entry name" value="KdpA"/>
    <property type="match status" value="1"/>
</dbReference>
<comment type="function">
    <text evidence="9">Part of the high-affinity ATP-driven potassium transport (or Kdp) system, which catalyzes the hydrolysis of ATP coupled with the electrogenic transport of potassium into the cytoplasm. This subunit binds the extracellular potassium ions and delivers the ions to the membrane domain of KdpB through an intramembrane tunnel.</text>
</comment>
<accession>L9YEE8</accession>
<dbReference type="GO" id="GO:0005886">
    <property type="term" value="C:plasma membrane"/>
    <property type="evidence" value="ECO:0007669"/>
    <property type="project" value="UniProtKB-SubCell"/>
</dbReference>